<sequence>MSSHQHPPTTRSARGHNRRGGRRPARQRSVGLPILAEHHRTTWGHKLSEFPGAESECNWQIQLMPYTEGAGPEPEWKPPRARVVPRIGIRSEDGDPPDGPPPFNGAFELNAPDDPSTLDDPDIMREIWFEIEDSGCSTTTGPDGVTTYVRQAYAADDAIDDIEIQYTLTFSTEIDPVRGVPVLKDPFELEYKYIKSDDIPCAGGKCSTWDGPITGIPNDPEIGYNSPEGLSEATWAEMCTIWWSVKQHWKELVAGVY</sequence>
<dbReference type="RefSeq" id="XP_037213103.1">
    <property type="nucleotide sequence ID" value="XM_037370511.1"/>
</dbReference>
<proteinExistence type="predicted"/>
<feature type="compositionally biased region" description="Polar residues" evidence="1">
    <location>
        <begin position="1"/>
        <end position="10"/>
    </location>
</feature>
<dbReference type="GeneID" id="59353027"/>
<protein>
    <submittedName>
        <fullName evidence="2">Uncharacterized protein</fullName>
    </submittedName>
</protein>
<organism evidence="2 3">
    <name type="scientific">Mycena indigotica</name>
    <dbReference type="NCBI Taxonomy" id="2126181"/>
    <lineage>
        <taxon>Eukaryota</taxon>
        <taxon>Fungi</taxon>
        <taxon>Dikarya</taxon>
        <taxon>Basidiomycota</taxon>
        <taxon>Agaricomycotina</taxon>
        <taxon>Agaricomycetes</taxon>
        <taxon>Agaricomycetidae</taxon>
        <taxon>Agaricales</taxon>
        <taxon>Marasmiineae</taxon>
        <taxon>Mycenaceae</taxon>
        <taxon>Mycena</taxon>
    </lineage>
</organism>
<evidence type="ECO:0000256" key="1">
    <source>
        <dbReference type="SAM" id="MobiDB-lite"/>
    </source>
</evidence>
<evidence type="ECO:0000313" key="3">
    <source>
        <dbReference type="Proteomes" id="UP000636479"/>
    </source>
</evidence>
<accession>A0A8H6RXW5</accession>
<gene>
    <name evidence="2" type="ORF">MIND_01411500</name>
</gene>
<reference evidence="2" key="1">
    <citation type="submission" date="2020-05" db="EMBL/GenBank/DDBJ databases">
        <title>Mycena genomes resolve the evolution of fungal bioluminescence.</title>
        <authorList>
            <person name="Tsai I.J."/>
        </authorList>
    </citation>
    <scope>NUCLEOTIDE SEQUENCE</scope>
    <source>
        <strain evidence="2">171206Taipei</strain>
    </source>
</reference>
<comment type="caution">
    <text evidence="2">The sequence shown here is derived from an EMBL/GenBank/DDBJ whole genome shotgun (WGS) entry which is preliminary data.</text>
</comment>
<feature type="region of interest" description="Disordered" evidence="1">
    <location>
        <begin position="1"/>
        <end position="37"/>
    </location>
</feature>
<name>A0A8H6RXW5_9AGAR</name>
<feature type="compositionally biased region" description="Basic residues" evidence="1">
    <location>
        <begin position="13"/>
        <end position="26"/>
    </location>
</feature>
<dbReference type="Proteomes" id="UP000636479">
    <property type="component" value="Unassembled WGS sequence"/>
</dbReference>
<evidence type="ECO:0000313" key="2">
    <source>
        <dbReference type="EMBL" id="KAF7288951.1"/>
    </source>
</evidence>
<dbReference type="EMBL" id="JACAZF010000018">
    <property type="protein sequence ID" value="KAF7288951.1"/>
    <property type="molecule type" value="Genomic_DNA"/>
</dbReference>
<dbReference type="AlphaFoldDB" id="A0A8H6RXW5"/>
<keyword evidence="3" id="KW-1185">Reference proteome</keyword>